<keyword evidence="7" id="KW-1185">Reference proteome</keyword>
<evidence type="ECO:0000313" key="7">
    <source>
        <dbReference type="Proteomes" id="UP001437256"/>
    </source>
</evidence>
<dbReference type="EMBL" id="JBBXMP010000218">
    <property type="protein sequence ID" value="KAL0059568.1"/>
    <property type="molecule type" value="Genomic_DNA"/>
</dbReference>
<name>A0ABR2ZFL4_9AGAR</name>
<feature type="compositionally biased region" description="Basic and acidic residues" evidence="4">
    <location>
        <begin position="110"/>
        <end position="125"/>
    </location>
</feature>
<dbReference type="PROSITE" id="PS50118">
    <property type="entry name" value="HMG_BOX_2"/>
    <property type="match status" value="1"/>
</dbReference>
<feature type="region of interest" description="Disordered" evidence="4">
    <location>
        <begin position="141"/>
        <end position="256"/>
    </location>
</feature>
<evidence type="ECO:0000259" key="5">
    <source>
        <dbReference type="PROSITE" id="PS50118"/>
    </source>
</evidence>
<feature type="domain" description="HMG box" evidence="5">
    <location>
        <begin position="123"/>
        <end position="196"/>
    </location>
</feature>
<gene>
    <name evidence="6" type="primary">RFG1_3</name>
    <name evidence="6" type="ORF">AAF712_013682</name>
</gene>
<proteinExistence type="predicted"/>
<dbReference type="CDD" id="cd01389">
    <property type="entry name" value="HMG-box_ROX1-like"/>
    <property type="match status" value="1"/>
</dbReference>
<feature type="compositionally biased region" description="Basic and acidic residues" evidence="4">
    <location>
        <begin position="170"/>
        <end position="191"/>
    </location>
</feature>
<keyword evidence="3" id="KW-0539">Nucleus</keyword>
<feature type="compositionally biased region" description="Basic and acidic residues" evidence="4">
    <location>
        <begin position="1"/>
        <end position="10"/>
    </location>
</feature>
<keyword evidence="2" id="KW-0804">Transcription</keyword>
<feature type="compositionally biased region" description="Low complexity" evidence="4">
    <location>
        <begin position="45"/>
        <end position="85"/>
    </location>
</feature>
<dbReference type="Pfam" id="PF00505">
    <property type="entry name" value="HMG_box"/>
    <property type="match status" value="1"/>
</dbReference>
<comment type="caution">
    <text evidence="6">The sequence shown here is derived from an EMBL/GenBank/DDBJ whole genome shotgun (WGS) entry which is preliminary data.</text>
</comment>
<accession>A0ABR2ZFL4</accession>
<feature type="region of interest" description="Disordered" evidence="4">
    <location>
        <begin position="328"/>
        <end position="349"/>
    </location>
</feature>
<sequence length="488" mass="54172">MPALRTRDTQARSLEVTTDAPQPPMLTIISPTPRAFTFPSTHNLSDSPYSTPSSSPFEPDLRSLALSSASSSCTTPPPLMRTLTPDSTSPVSHKRRKSSTSSILSTSPSDVDRRPKKGDEDYIKRPENAFILFRRKCVEERDAAAASSGGKKQRQADLSKAISQQWKALSGEERKHWEDLAKEKKKEHEQLHPNYVYRPQRVRDKDGKARNKKRSKKSEDQCGEEPNSTISFVIPPPTTSRPHGRSASAPTPPPSFQTIQLPSLFTANASCPSSPSLLPMISRRAAHTGNPEDVMRNFDYRPSGTEHLLPPAEFSYIPHPLVDTSMFSPSTTCSSGPSSPASGPFTPSSSYSHPSAFPSDFTMPPNANVDDPYTWEWPTSDSSASLMAGDFDICSIPPIELGMNKDHHQHLESMHQMETYSPVYDGQLHHEYEYESQQHFVDEHPEFCQFSMDMDPSNLLQGYPGAAIDEMPLTAQPLLHQSEARASY</sequence>
<dbReference type="PANTHER" id="PTHR10270:SF161">
    <property type="entry name" value="SEX-DETERMINING REGION Y PROTEIN"/>
    <property type="match status" value="1"/>
</dbReference>
<organism evidence="6 7">
    <name type="scientific">Marasmius tenuissimus</name>
    <dbReference type="NCBI Taxonomy" id="585030"/>
    <lineage>
        <taxon>Eukaryota</taxon>
        <taxon>Fungi</taxon>
        <taxon>Dikarya</taxon>
        <taxon>Basidiomycota</taxon>
        <taxon>Agaricomycotina</taxon>
        <taxon>Agaricomycetes</taxon>
        <taxon>Agaricomycetidae</taxon>
        <taxon>Agaricales</taxon>
        <taxon>Marasmiineae</taxon>
        <taxon>Marasmiaceae</taxon>
        <taxon>Marasmius</taxon>
    </lineage>
</organism>
<evidence type="ECO:0000313" key="6">
    <source>
        <dbReference type="EMBL" id="KAL0059568.1"/>
    </source>
</evidence>
<dbReference type="SMART" id="SM00398">
    <property type="entry name" value="HMG"/>
    <property type="match status" value="1"/>
</dbReference>
<dbReference type="InterPro" id="IPR036910">
    <property type="entry name" value="HMG_box_dom_sf"/>
</dbReference>
<evidence type="ECO:0000256" key="3">
    <source>
        <dbReference type="PROSITE-ProRule" id="PRU00267"/>
    </source>
</evidence>
<feature type="DNA-binding region" description="HMG box" evidence="3">
    <location>
        <begin position="123"/>
        <end position="196"/>
    </location>
</feature>
<dbReference type="InterPro" id="IPR050140">
    <property type="entry name" value="SRY-related_HMG-box_TF-like"/>
</dbReference>
<dbReference type="Gene3D" id="1.10.30.10">
    <property type="entry name" value="High mobility group box domain"/>
    <property type="match status" value="1"/>
</dbReference>
<evidence type="ECO:0000256" key="4">
    <source>
        <dbReference type="SAM" id="MobiDB-lite"/>
    </source>
</evidence>
<evidence type="ECO:0000256" key="1">
    <source>
        <dbReference type="ARBA" id="ARBA00023125"/>
    </source>
</evidence>
<protein>
    <submittedName>
        <fullName evidence="6">Slightly ste11-like protein</fullName>
    </submittedName>
</protein>
<dbReference type="Proteomes" id="UP001437256">
    <property type="component" value="Unassembled WGS sequence"/>
</dbReference>
<dbReference type="PANTHER" id="PTHR10270">
    <property type="entry name" value="SOX TRANSCRIPTION FACTOR"/>
    <property type="match status" value="1"/>
</dbReference>
<feature type="compositionally biased region" description="Polar residues" evidence="4">
    <location>
        <begin position="11"/>
        <end position="20"/>
    </location>
</feature>
<keyword evidence="1 3" id="KW-0238">DNA-binding</keyword>
<feature type="region of interest" description="Disordered" evidence="4">
    <location>
        <begin position="1"/>
        <end position="125"/>
    </location>
</feature>
<evidence type="ECO:0000256" key="2">
    <source>
        <dbReference type="ARBA" id="ARBA00023163"/>
    </source>
</evidence>
<dbReference type="InterPro" id="IPR009071">
    <property type="entry name" value="HMG_box_dom"/>
</dbReference>
<reference evidence="6 7" key="1">
    <citation type="submission" date="2024-05" db="EMBL/GenBank/DDBJ databases">
        <title>A draft genome resource for the thread blight pathogen Marasmius tenuissimus strain MS-2.</title>
        <authorList>
            <person name="Yulfo-Soto G.E."/>
            <person name="Baruah I.K."/>
            <person name="Amoako-Attah I."/>
            <person name="Bukari Y."/>
            <person name="Meinhardt L.W."/>
            <person name="Bailey B.A."/>
            <person name="Cohen S.P."/>
        </authorList>
    </citation>
    <scope>NUCLEOTIDE SEQUENCE [LARGE SCALE GENOMIC DNA]</scope>
    <source>
        <strain evidence="6 7">MS-2</strain>
    </source>
</reference>
<dbReference type="SUPFAM" id="SSF47095">
    <property type="entry name" value="HMG-box"/>
    <property type="match status" value="1"/>
</dbReference>
<feature type="compositionally biased region" description="Low complexity" evidence="4">
    <location>
        <begin position="99"/>
        <end position="109"/>
    </location>
</feature>